<reference evidence="3 4" key="1">
    <citation type="submission" date="2016-10" db="EMBL/GenBank/DDBJ databases">
        <authorList>
            <person name="de Groot N.N."/>
        </authorList>
    </citation>
    <scope>NUCLEOTIDE SEQUENCE [LARGE SCALE GENOMIC DNA]</scope>
    <source>
        <strain evidence="3 4">DSM 19938</strain>
    </source>
</reference>
<dbReference type="Gene3D" id="2.60.40.2060">
    <property type="match status" value="1"/>
</dbReference>
<dbReference type="Proteomes" id="UP000199532">
    <property type="component" value="Unassembled WGS sequence"/>
</dbReference>
<evidence type="ECO:0000259" key="2">
    <source>
        <dbReference type="Pfam" id="PF18003"/>
    </source>
</evidence>
<dbReference type="Pfam" id="PF12866">
    <property type="entry name" value="DUF3823"/>
    <property type="match status" value="1"/>
</dbReference>
<accession>A0A1H6ZER7</accession>
<dbReference type="Gene3D" id="2.60.40.1120">
    <property type="entry name" value="Carboxypeptidase-like, regulatory domain"/>
    <property type="match status" value="1"/>
</dbReference>
<organism evidence="3 4">
    <name type="scientific">Dyadobacter koreensis</name>
    <dbReference type="NCBI Taxonomy" id="408657"/>
    <lineage>
        <taxon>Bacteria</taxon>
        <taxon>Pseudomonadati</taxon>
        <taxon>Bacteroidota</taxon>
        <taxon>Cytophagia</taxon>
        <taxon>Cytophagales</taxon>
        <taxon>Spirosomataceae</taxon>
        <taxon>Dyadobacter</taxon>
    </lineage>
</organism>
<dbReference type="PROSITE" id="PS51257">
    <property type="entry name" value="PROKAR_LIPOPROTEIN"/>
    <property type="match status" value="1"/>
</dbReference>
<proteinExistence type="predicted"/>
<dbReference type="Pfam" id="PF18003">
    <property type="entry name" value="DUF3823_C"/>
    <property type="match status" value="1"/>
</dbReference>
<name>A0A1H6ZER7_9BACT</name>
<dbReference type="STRING" id="408657.SAMN04487995_5033"/>
<keyword evidence="4" id="KW-1185">Reference proteome</keyword>
<evidence type="ECO:0000313" key="3">
    <source>
        <dbReference type="EMBL" id="SEJ49957.1"/>
    </source>
</evidence>
<dbReference type="AlphaFoldDB" id="A0A1H6ZER7"/>
<dbReference type="RefSeq" id="WP_229209768.1">
    <property type="nucleotide sequence ID" value="NZ_FNXY01000008.1"/>
</dbReference>
<feature type="domain" description="DUF3823" evidence="1">
    <location>
        <begin position="30"/>
        <end position="122"/>
    </location>
</feature>
<dbReference type="InterPro" id="IPR041186">
    <property type="entry name" value="DUF3823_C"/>
</dbReference>
<gene>
    <name evidence="3" type="ORF">SAMN04487995_5033</name>
</gene>
<evidence type="ECO:0000259" key="1">
    <source>
        <dbReference type="Pfam" id="PF12866"/>
    </source>
</evidence>
<feature type="domain" description="DUF3823" evidence="2">
    <location>
        <begin position="126"/>
        <end position="230"/>
    </location>
</feature>
<protein>
    <recommendedName>
        <fullName evidence="5">DUF3823 domain-containing protein</fullName>
    </recommendedName>
</protein>
<sequence length="233" mass="25641">MKMKFHLIYTLALSSLFFSCDKDNYTAPKSELAGQIVYKGEPVGVEFAQVRVQLWQPGFGKLAAIDAGVSQDGAYSALLFNGDYKLVFPKGDGPFKTIVKDAAVMDTLFVKVAGNQKLDLEVLPYYMIRNTKFSGGESKVSVSLKLEKIITGVDSKEIERVSLYVNTSQFVSRGVNISVKDVNGSDIKDLNTISLITTVPALPTAQNYVYARVGVKIRDVEDMVFSTVEKVQL</sequence>
<dbReference type="InterPro" id="IPR024278">
    <property type="entry name" value="DUF3823_N"/>
</dbReference>
<evidence type="ECO:0000313" key="4">
    <source>
        <dbReference type="Proteomes" id="UP000199532"/>
    </source>
</evidence>
<evidence type="ECO:0008006" key="5">
    <source>
        <dbReference type="Google" id="ProtNLM"/>
    </source>
</evidence>
<dbReference type="EMBL" id="FNXY01000008">
    <property type="protein sequence ID" value="SEJ49957.1"/>
    <property type="molecule type" value="Genomic_DNA"/>
</dbReference>